<feature type="transmembrane region" description="Helical" evidence="2">
    <location>
        <begin position="45"/>
        <end position="67"/>
    </location>
</feature>
<accession>A0ABR7XG95</accession>
<keyword evidence="2" id="KW-0472">Membrane</keyword>
<keyword evidence="4" id="KW-1185">Reference proteome</keyword>
<name>A0ABR7XG95_9BACT</name>
<protein>
    <recommendedName>
        <fullName evidence="5">DUF4175 domain-containing protein</fullName>
    </recommendedName>
</protein>
<dbReference type="RefSeq" id="WP_191183486.1">
    <property type="nucleotide sequence ID" value="NZ_JACXAJ010000003.1"/>
</dbReference>
<dbReference type="Proteomes" id="UP000625551">
    <property type="component" value="Unassembled WGS sequence"/>
</dbReference>
<evidence type="ECO:0000256" key="1">
    <source>
        <dbReference type="SAM" id="MobiDB-lite"/>
    </source>
</evidence>
<comment type="caution">
    <text evidence="3">The sequence shown here is derived from an EMBL/GenBank/DDBJ whole genome shotgun (WGS) entry which is preliminary data.</text>
</comment>
<organism evidence="3 4">
    <name type="scientific">Pontibacter aquaedesilientis</name>
    <dbReference type="NCBI Taxonomy" id="2766980"/>
    <lineage>
        <taxon>Bacteria</taxon>
        <taxon>Pseudomonadati</taxon>
        <taxon>Bacteroidota</taxon>
        <taxon>Cytophagia</taxon>
        <taxon>Cytophagales</taxon>
        <taxon>Hymenobacteraceae</taxon>
        <taxon>Pontibacter</taxon>
    </lineage>
</organism>
<evidence type="ECO:0000256" key="2">
    <source>
        <dbReference type="SAM" id="Phobius"/>
    </source>
</evidence>
<feature type="region of interest" description="Disordered" evidence="1">
    <location>
        <begin position="471"/>
        <end position="493"/>
    </location>
</feature>
<keyword evidence="2" id="KW-1133">Transmembrane helix</keyword>
<gene>
    <name evidence="3" type="ORF">H9Q13_09115</name>
</gene>
<proteinExistence type="predicted"/>
<evidence type="ECO:0000313" key="4">
    <source>
        <dbReference type="Proteomes" id="UP000625551"/>
    </source>
</evidence>
<evidence type="ECO:0008006" key="5">
    <source>
        <dbReference type="Google" id="ProtNLM"/>
    </source>
</evidence>
<reference evidence="3 4" key="1">
    <citation type="submission" date="2020-09" db="EMBL/GenBank/DDBJ databases">
        <title>Genome sequencing and assembly of Pontibacter sp.</title>
        <authorList>
            <person name="Chhetri G."/>
        </authorList>
    </citation>
    <scope>NUCLEOTIDE SEQUENCE [LARGE SCALE GENOMIC DNA]</scope>
    <source>
        <strain evidence="3 4">JH31</strain>
    </source>
</reference>
<feature type="transmembrane region" description="Helical" evidence="2">
    <location>
        <begin position="137"/>
        <end position="159"/>
    </location>
</feature>
<dbReference type="EMBL" id="JACXAJ010000003">
    <property type="protein sequence ID" value="MBD1397323.1"/>
    <property type="molecule type" value="Genomic_DNA"/>
</dbReference>
<evidence type="ECO:0000313" key="3">
    <source>
        <dbReference type="EMBL" id="MBD1397323.1"/>
    </source>
</evidence>
<feature type="compositionally biased region" description="Basic and acidic residues" evidence="1">
    <location>
        <begin position="482"/>
        <end position="493"/>
    </location>
</feature>
<feature type="transmembrane region" description="Helical" evidence="2">
    <location>
        <begin position="20"/>
        <end position="39"/>
    </location>
</feature>
<sequence>MQDSLHTLQRIRREYIRAKVWLHTLQALAVALVGAAILYKWRLEVPLLVAVAVSLMTGGVLYLIWAWRHVEQTDLQQVARHLNRNYPQLEDSAGLLLRPASELNLLERLQQQRVASQLQTAIPEKQSVFHLQKKPTYMALGIALLMAAGIAALPAASIADSTSSGPMQLDFPDTPAAVADTAVTIQNIEITVTPPAYTGRKPYKAEQPNLRVEQGATVDWRIVTNRPARTLELVLNEGKPIALQSQKGRYTLSQTFTEPALYHIAINGQKSAYYTLEIIPDEAPSIQITKPEQYTEILFGDPQRVTIRAELSDDYGLRDANMIATVAKGSGEAVKFREEKISLSFSGQRRSFSVNKTLDLQKLGMTYGDELYFYVQAWDNHRGYTRSETYFVQIEDTTIVESMDDLTMGVNPVPEYFRSQRQIIIDTEKLIKAQKSLSRPVFEERSNNLGVDQKLLRLRYGKFLGEEFESGIGPGGGIPEGEEGHKEEEHFAGDGHDHPEFEDQTSVEALLDPYLHKHDQEEAATFFEPAVKAKLKGALAQMWEAELRLRTHRPKEALPYEYKALRMLKEVQQSTRAYAAKTGFDPPPLKEPEKRLTGDLSKIKAPTERRTIEAETKLPHTREALKWLERQKQGDRYSQQDVALLERAGKELAQEALAKPGRYLRAMQDLRTLIADINANRVLCKSCLMTIERAWHELLPPAKPSPQKQGTTRSKLARSYLKQLSEYSNQ</sequence>
<keyword evidence="2" id="KW-0812">Transmembrane</keyword>